<protein>
    <submittedName>
        <fullName evidence="2">Uncharacterized protein</fullName>
    </submittedName>
</protein>
<keyword evidence="1" id="KW-0812">Transmembrane</keyword>
<proteinExistence type="predicted"/>
<name>A0AAD7ZW52_DIPPU</name>
<comment type="caution">
    <text evidence="2">The sequence shown here is derived from an EMBL/GenBank/DDBJ whole genome shotgun (WGS) entry which is preliminary data.</text>
</comment>
<feature type="non-terminal residue" evidence="2">
    <location>
        <position position="76"/>
    </location>
</feature>
<accession>A0AAD7ZW52</accession>
<keyword evidence="3" id="KW-1185">Reference proteome</keyword>
<reference evidence="2" key="2">
    <citation type="submission" date="2023-05" db="EMBL/GenBank/DDBJ databases">
        <authorList>
            <person name="Fouks B."/>
        </authorList>
    </citation>
    <scope>NUCLEOTIDE SEQUENCE</scope>
    <source>
        <strain evidence="2">Stay&amp;Tobe</strain>
        <tissue evidence="2">Testes</tissue>
    </source>
</reference>
<sequence>THKDTHLQLLLFCLLPMFLFVVIIQPLLKFLMSNRKVYSVNNNRVNENIEMDAEKTLLVSARSNSEDCIEYGFNMS</sequence>
<keyword evidence="1" id="KW-0472">Membrane</keyword>
<keyword evidence="1" id="KW-1133">Transmembrane helix</keyword>
<evidence type="ECO:0000256" key="1">
    <source>
        <dbReference type="SAM" id="Phobius"/>
    </source>
</evidence>
<gene>
    <name evidence="2" type="ORF">L9F63_018755</name>
</gene>
<evidence type="ECO:0000313" key="3">
    <source>
        <dbReference type="Proteomes" id="UP001233999"/>
    </source>
</evidence>
<reference evidence="2" key="1">
    <citation type="journal article" date="2023" name="IScience">
        <title>Live-bearing cockroach genome reveals convergent evolutionary mechanisms linked to viviparity in insects and beyond.</title>
        <authorList>
            <person name="Fouks B."/>
            <person name="Harrison M.C."/>
            <person name="Mikhailova A.A."/>
            <person name="Marchal E."/>
            <person name="English S."/>
            <person name="Carruthers M."/>
            <person name="Jennings E.C."/>
            <person name="Chiamaka E.L."/>
            <person name="Frigard R.A."/>
            <person name="Pippel M."/>
            <person name="Attardo G.M."/>
            <person name="Benoit J.B."/>
            <person name="Bornberg-Bauer E."/>
            <person name="Tobe S.S."/>
        </authorList>
    </citation>
    <scope>NUCLEOTIDE SEQUENCE</scope>
    <source>
        <strain evidence="2">Stay&amp;Tobe</strain>
    </source>
</reference>
<feature type="transmembrane region" description="Helical" evidence="1">
    <location>
        <begin position="6"/>
        <end position="28"/>
    </location>
</feature>
<dbReference type="EMBL" id="JASPKZ010006061">
    <property type="protein sequence ID" value="KAJ9587812.1"/>
    <property type="molecule type" value="Genomic_DNA"/>
</dbReference>
<organism evidence="2 3">
    <name type="scientific">Diploptera punctata</name>
    <name type="common">Pacific beetle cockroach</name>
    <dbReference type="NCBI Taxonomy" id="6984"/>
    <lineage>
        <taxon>Eukaryota</taxon>
        <taxon>Metazoa</taxon>
        <taxon>Ecdysozoa</taxon>
        <taxon>Arthropoda</taxon>
        <taxon>Hexapoda</taxon>
        <taxon>Insecta</taxon>
        <taxon>Pterygota</taxon>
        <taxon>Neoptera</taxon>
        <taxon>Polyneoptera</taxon>
        <taxon>Dictyoptera</taxon>
        <taxon>Blattodea</taxon>
        <taxon>Blaberoidea</taxon>
        <taxon>Blaberidae</taxon>
        <taxon>Diplopterinae</taxon>
        <taxon>Diploptera</taxon>
    </lineage>
</organism>
<dbReference type="Proteomes" id="UP001233999">
    <property type="component" value="Unassembled WGS sequence"/>
</dbReference>
<dbReference type="AlphaFoldDB" id="A0AAD7ZW52"/>
<evidence type="ECO:0000313" key="2">
    <source>
        <dbReference type="EMBL" id="KAJ9587812.1"/>
    </source>
</evidence>